<reference evidence="1 2" key="1">
    <citation type="submission" date="2018-07" db="EMBL/GenBank/DDBJ databases">
        <title>Corallincola holothuriorum sp. nov., a new facultative anaerobe isolated from sea cucumber Apostichopus japonicus.</title>
        <authorList>
            <person name="Xia H."/>
        </authorList>
    </citation>
    <scope>NUCLEOTIDE SEQUENCE [LARGE SCALE GENOMIC DNA]</scope>
    <source>
        <strain evidence="1 2">C4</strain>
    </source>
</reference>
<dbReference type="EMBL" id="QPID01000001">
    <property type="protein sequence ID" value="RCU52465.1"/>
    <property type="molecule type" value="Genomic_DNA"/>
</dbReference>
<accession>A0A368NRL9</accession>
<keyword evidence="2" id="KW-1185">Reference proteome</keyword>
<protein>
    <submittedName>
        <fullName evidence="1">Uncharacterized protein</fullName>
    </submittedName>
</protein>
<dbReference type="Proteomes" id="UP000252558">
    <property type="component" value="Unassembled WGS sequence"/>
</dbReference>
<evidence type="ECO:0000313" key="1">
    <source>
        <dbReference type="EMBL" id="RCU52465.1"/>
    </source>
</evidence>
<sequence>MIIERVKQITSKLIFVTLSLIFALASFGCMQQEMVGGPCEYRSEQVAAVVDKLQDEYVLMMHEEDDFVYAVDYGLFDGKPTLGDRYMLAIEVITSGTCTPYVVQSATKS</sequence>
<dbReference type="RefSeq" id="WP_114336373.1">
    <property type="nucleotide sequence ID" value="NZ_QPID01000001.1"/>
</dbReference>
<gene>
    <name evidence="1" type="ORF">DU002_00395</name>
</gene>
<dbReference type="PROSITE" id="PS51257">
    <property type="entry name" value="PROKAR_LIPOPROTEIN"/>
    <property type="match status" value="1"/>
</dbReference>
<dbReference type="AlphaFoldDB" id="A0A368NRL9"/>
<comment type="caution">
    <text evidence="1">The sequence shown here is derived from an EMBL/GenBank/DDBJ whole genome shotgun (WGS) entry which is preliminary data.</text>
</comment>
<name>A0A368NRL9_9GAMM</name>
<evidence type="ECO:0000313" key="2">
    <source>
        <dbReference type="Proteomes" id="UP000252558"/>
    </source>
</evidence>
<proteinExistence type="predicted"/>
<organism evidence="1 2">
    <name type="scientific">Corallincola holothuriorum</name>
    <dbReference type="NCBI Taxonomy" id="2282215"/>
    <lineage>
        <taxon>Bacteria</taxon>
        <taxon>Pseudomonadati</taxon>
        <taxon>Pseudomonadota</taxon>
        <taxon>Gammaproteobacteria</taxon>
        <taxon>Alteromonadales</taxon>
        <taxon>Psychromonadaceae</taxon>
        <taxon>Corallincola</taxon>
    </lineage>
</organism>